<keyword evidence="4" id="KW-0804">Transcription</keyword>
<dbReference type="Gene3D" id="1.10.10.10">
    <property type="entry name" value="Winged helix-like DNA-binding domain superfamily/Winged helix DNA-binding domain"/>
    <property type="match status" value="1"/>
</dbReference>
<sequence length="324" mass="37559">MFVQIYGEYVISKNNLNYVCDKYIYIMVNLEWYRTFKSVYKNGNFSLAAKELFISQPAVSQQMSMLEAHVGYKLFNRKSKGVEPTEYAKLLNNLIIEALDRLENVENGFRSKAVNTNQLISVGISKHLFSSIGSSLISKFDYIDFSFHENEMLFELVDTKKLNFAVITKKYDTFDTIQKKVGDIKQIIVGSSNIDASEVKSKIKAKELLEVEHWLNKQKWYNHDSGIPHVKLFWLHVFNKKRPSMISNFIIPSEYEMLDSLSKNTGVAVVWNCNAKQFIQDKKLQIIWDSKQMPTTEVFLLSGKNDNLINPFQEIEAELKKTLE</sequence>
<dbReference type="InterPro" id="IPR000847">
    <property type="entry name" value="LysR_HTH_N"/>
</dbReference>
<keyword evidence="2" id="KW-0805">Transcription regulation</keyword>
<evidence type="ECO:0000313" key="7">
    <source>
        <dbReference type="Proteomes" id="UP000183658"/>
    </source>
</evidence>
<dbReference type="GO" id="GO:0000976">
    <property type="term" value="F:transcription cis-regulatory region binding"/>
    <property type="evidence" value="ECO:0007669"/>
    <property type="project" value="TreeGrafter"/>
</dbReference>
<feature type="domain" description="HTH lysR-type" evidence="5">
    <location>
        <begin position="28"/>
        <end position="85"/>
    </location>
</feature>
<dbReference type="PANTHER" id="PTHR30126:SF40">
    <property type="entry name" value="HTH-TYPE TRANSCRIPTIONAL REGULATOR GLTR"/>
    <property type="match status" value="1"/>
</dbReference>
<evidence type="ECO:0000256" key="4">
    <source>
        <dbReference type="ARBA" id="ARBA00023163"/>
    </source>
</evidence>
<proteinExistence type="inferred from homology"/>
<name>A0A1H9D1V5_FLAFI</name>
<dbReference type="PANTHER" id="PTHR30126">
    <property type="entry name" value="HTH-TYPE TRANSCRIPTIONAL REGULATOR"/>
    <property type="match status" value="1"/>
</dbReference>
<reference evidence="7" key="1">
    <citation type="submission" date="2016-10" db="EMBL/GenBank/DDBJ databases">
        <authorList>
            <person name="Varghese N."/>
            <person name="Submissions S."/>
        </authorList>
    </citation>
    <scope>NUCLEOTIDE SEQUENCE [LARGE SCALE GENOMIC DNA]</scope>
    <source>
        <strain evidence="7">DSM 15719</strain>
    </source>
</reference>
<dbReference type="SUPFAM" id="SSF46785">
    <property type="entry name" value="Winged helix' DNA-binding domain"/>
    <property type="match status" value="1"/>
</dbReference>
<dbReference type="Proteomes" id="UP000183658">
    <property type="component" value="Unassembled WGS sequence"/>
</dbReference>
<dbReference type="Pfam" id="PF00126">
    <property type="entry name" value="HTH_1"/>
    <property type="match status" value="1"/>
</dbReference>
<dbReference type="GO" id="GO:0003700">
    <property type="term" value="F:DNA-binding transcription factor activity"/>
    <property type="evidence" value="ECO:0007669"/>
    <property type="project" value="InterPro"/>
</dbReference>
<keyword evidence="7" id="KW-1185">Reference proteome</keyword>
<evidence type="ECO:0000256" key="1">
    <source>
        <dbReference type="ARBA" id="ARBA00009437"/>
    </source>
</evidence>
<keyword evidence="3 6" id="KW-0238">DNA-binding</keyword>
<evidence type="ECO:0000259" key="5">
    <source>
        <dbReference type="PROSITE" id="PS50931"/>
    </source>
</evidence>
<organism evidence="6 7">
    <name type="scientific">Flavobacterium frigoris</name>
    <dbReference type="NCBI Taxonomy" id="229204"/>
    <lineage>
        <taxon>Bacteria</taxon>
        <taxon>Pseudomonadati</taxon>
        <taxon>Bacteroidota</taxon>
        <taxon>Flavobacteriia</taxon>
        <taxon>Flavobacteriales</taxon>
        <taxon>Flavobacteriaceae</taxon>
        <taxon>Flavobacterium</taxon>
    </lineage>
</organism>
<protein>
    <submittedName>
        <fullName evidence="6">DNA-binding transcriptional regulator, LysR family</fullName>
    </submittedName>
</protein>
<dbReference type="InterPro" id="IPR036388">
    <property type="entry name" value="WH-like_DNA-bd_sf"/>
</dbReference>
<comment type="similarity">
    <text evidence="1">Belongs to the LysR transcriptional regulatory family.</text>
</comment>
<evidence type="ECO:0000256" key="2">
    <source>
        <dbReference type="ARBA" id="ARBA00023015"/>
    </source>
</evidence>
<dbReference type="InterPro" id="IPR036390">
    <property type="entry name" value="WH_DNA-bd_sf"/>
</dbReference>
<evidence type="ECO:0000313" key="6">
    <source>
        <dbReference type="EMBL" id="SEQ07462.1"/>
    </source>
</evidence>
<dbReference type="PROSITE" id="PS50931">
    <property type="entry name" value="HTH_LYSR"/>
    <property type="match status" value="1"/>
</dbReference>
<gene>
    <name evidence="6" type="ORF">SAMN05444355_101346</name>
</gene>
<evidence type="ECO:0000256" key="3">
    <source>
        <dbReference type="ARBA" id="ARBA00023125"/>
    </source>
</evidence>
<dbReference type="AlphaFoldDB" id="A0A1H9D1V5"/>
<dbReference type="EMBL" id="FOFZ01000001">
    <property type="protein sequence ID" value="SEQ07462.1"/>
    <property type="molecule type" value="Genomic_DNA"/>
</dbReference>
<accession>A0A1H9D1V5</accession>
<dbReference type="PRINTS" id="PR00039">
    <property type="entry name" value="HTHLYSR"/>
</dbReference>